<evidence type="ECO:0000313" key="2">
    <source>
        <dbReference type="EMBL" id="ACM20393.1"/>
    </source>
</evidence>
<gene>
    <name evidence="2" type="ordered locus">Geob_2037</name>
</gene>
<dbReference type="eggNOG" id="ENOG50336N3">
    <property type="taxonomic scope" value="Bacteria"/>
</dbReference>
<feature type="signal peptide" evidence="1">
    <location>
        <begin position="1"/>
        <end position="19"/>
    </location>
</feature>
<dbReference type="KEGG" id="geo:Geob_2037"/>
<dbReference type="OrthoDB" id="5517657at2"/>
<dbReference type="HOGENOM" id="CLU_1989442_0_0_7"/>
<dbReference type="STRING" id="316067.Geob_2037"/>
<keyword evidence="1" id="KW-0732">Signal</keyword>
<accession>B9M8P7</accession>
<evidence type="ECO:0000313" key="3">
    <source>
        <dbReference type="Proteomes" id="UP000007721"/>
    </source>
</evidence>
<dbReference type="Proteomes" id="UP000007721">
    <property type="component" value="Chromosome"/>
</dbReference>
<name>B9M8P7_GEODF</name>
<evidence type="ECO:0000256" key="1">
    <source>
        <dbReference type="SAM" id="SignalP"/>
    </source>
</evidence>
<sequence>MKHVFAVFAIFALTGCASLQSVPTEAITRLPVVRVGSQPPETMEYVTFYPAGFAFPVKLNATGSLFASASRVESQAILAKDLYLYKYWASHDGKTWENSHKLIGVEFGGGFDVKGLQANIKLEAK</sequence>
<organism evidence="2 3">
    <name type="scientific">Geotalea daltonii (strain DSM 22248 / JCM 15807 / FRC-32)</name>
    <name type="common">Geobacter daltonii</name>
    <dbReference type="NCBI Taxonomy" id="316067"/>
    <lineage>
        <taxon>Bacteria</taxon>
        <taxon>Pseudomonadati</taxon>
        <taxon>Thermodesulfobacteriota</taxon>
        <taxon>Desulfuromonadia</taxon>
        <taxon>Geobacterales</taxon>
        <taxon>Geobacteraceae</taxon>
        <taxon>Geotalea</taxon>
    </lineage>
</organism>
<reference evidence="2 3" key="1">
    <citation type="submission" date="2009-01" db="EMBL/GenBank/DDBJ databases">
        <title>Complete sequence of Geobacter sp. FRC-32.</title>
        <authorList>
            <consortium name="US DOE Joint Genome Institute"/>
            <person name="Lucas S."/>
            <person name="Copeland A."/>
            <person name="Lapidus A."/>
            <person name="Glavina del Rio T."/>
            <person name="Dalin E."/>
            <person name="Tice H."/>
            <person name="Bruce D."/>
            <person name="Goodwin L."/>
            <person name="Pitluck S."/>
            <person name="Saunders E."/>
            <person name="Brettin T."/>
            <person name="Detter J.C."/>
            <person name="Han C."/>
            <person name="Larimer F."/>
            <person name="Land M."/>
            <person name="Hauser L."/>
            <person name="Kyrpides N."/>
            <person name="Ovchinnikova G."/>
            <person name="Kostka J."/>
            <person name="Richardson P."/>
        </authorList>
    </citation>
    <scope>NUCLEOTIDE SEQUENCE [LARGE SCALE GENOMIC DNA]</scope>
    <source>
        <strain evidence="3">DSM 22248 / JCM 15807 / FRC-32</strain>
    </source>
</reference>
<proteinExistence type="predicted"/>
<dbReference type="PROSITE" id="PS51257">
    <property type="entry name" value="PROKAR_LIPOPROTEIN"/>
    <property type="match status" value="1"/>
</dbReference>
<dbReference type="AlphaFoldDB" id="B9M8P7"/>
<feature type="chain" id="PRO_5002888824" description="Lipoprotein" evidence="1">
    <location>
        <begin position="20"/>
        <end position="125"/>
    </location>
</feature>
<dbReference type="RefSeq" id="WP_012647122.1">
    <property type="nucleotide sequence ID" value="NC_011979.1"/>
</dbReference>
<dbReference type="EMBL" id="CP001390">
    <property type="protein sequence ID" value="ACM20393.1"/>
    <property type="molecule type" value="Genomic_DNA"/>
</dbReference>
<protein>
    <recommendedName>
        <fullName evidence="4">Lipoprotein</fullName>
    </recommendedName>
</protein>
<keyword evidence="3" id="KW-1185">Reference proteome</keyword>
<evidence type="ECO:0008006" key="4">
    <source>
        <dbReference type="Google" id="ProtNLM"/>
    </source>
</evidence>